<dbReference type="Proteomes" id="UP001229081">
    <property type="component" value="Unassembled WGS sequence"/>
</dbReference>
<evidence type="ECO:0000313" key="3">
    <source>
        <dbReference type="Proteomes" id="UP001229081"/>
    </source>
</evidence>
<feature type="domain" description="DUF302" evidence="1">
    <location>
        <begin position="38"/>
        <end position="101"/>
    </location>
</feature>
<dbReference type="AlphaFoldDB" id="A0A4V3AY16"/>
<sequence length="136" mass="14378">MTLGTAGLTATLHTSFSDAVEQTTQALAEQGFGVLTRIDVKATLKQKLGKDMEDYLILGACNPQLAHRALDVDRQIGQLLPCNVVVRTAEDGGVLVEAMDPQLMVRVVDQPGLQEVADEAAAKLQAAIGALNQPAN</sequence>
<dbReference type="PANTHER" id="PTHR38342">
    <property type="entry name" value="SLR5037 PROTEIN"/>
    <property type="match status" value="1"/>
</dbReference>
<dbReference type="SUPFAM" id="SSF103247">
    <property type="entry name" value="TT1751-like"/>
    <property type="match status" value="1"/>
</dbReference>
<comment type="caution">
    <text evidence="2">The sequence shown here is derived from an EMBL/GenBank/DDBJ whole genome shotgun (WGS) entry which is preliminary data.</text>
</comment>
<dbReference type="InterPro" id="IPR016796">
    <property type="entry name" value="UCP021774"/>
</dbReference>
<dbReference type="CDD" id="cd14797">
    <property type="entry name" value="DUF302"/>
    <property type="match status" value="1"/>
</dbReference>
<dbReference type="PIRSF" id="PIRSF021774">
    <property type="entry name" value="UCP021774"/>
    <property type="match status" value="1"/>
</dbReference>
<dbReference type="EMBL" id="JAUFSA010000001">
    <property type="protein sequence ID" value="MDP7737710.1"/>
    <property type="molecule type" value="Genomic_DNA"/>
</dbReference>
<dbReference type="Pfam" id="PF03625">
    <property type="entry name" value="DUF302"/>
    <property type="match status" value="1"/>
</dbReference>
<dbReference type="Gene3D" id="3.30.310.70">
    <property type="entry name" value="TT1751-like domain"/>
    <property type="match status" value="1"/>
</dbReference>
<reference evidence="2" key="1">
    <citation type="submission" date="2023-06" db="EMBL/GenBank/DDBJ databases">
        <title>Identification of two novel mycobacterium reveal diversities and complexities of Mycobacterium gordonae clade.</title>
        <authorList>
            <person name="Matsumoto Y."/>
            <person name="Nakamura S."/>
            <person name="Motooka D."/>
            <person name="Fukushima K."/>
        </authorList>
    </citation>
    <scope>NUCLEOTIDE SEQUENCE</scope>
    <source>
        <strain evidence="2">TY812</strain>
    </source>
</reference>
<evidence type="ECO:0000259" key="1">
    <source>
        <dbReference type="Pfam" id="PF03625"/>
    </source>
</evidence>
<accession>A0A4V3AY16</accession>
<organism evidence="2 3">
    <name type="scientific">Mycobacterium paragordonae</name>
    <dbReference type="NCBI Taxonomy" id="1389713"/>
    <lineage>
        <taxon>Bacteria</taxon>
        <taxon>Bacillati</taxon>
        <taxon>Actinomycetota</taxon>
        <taxon>Actinomycetes</taxon>
        <taxon>Mycobacteriales</taxon>
        <taxon>Mycobacteriaceae</taxon>
        <taxon>Mycobacterium</taxon>
    </lineage>
</organism>
<gene>
    <name evidence="2" type="ORF">QXL92_23465</name>
</gene>
<dbReference type="PANTHER" id="PTHR38342:SF1">
    <property type="entry name" value="SLR5037 PROTEIN"/>
    <property type="match status" value="1"/>
</dbReference>
<evidence type="ECO:0000313" key="2">
    <source>
        <dbReference type="EMBL" id="MDP7737710.1"/>
    </source>
</evidence>
<proteinExistence type="predicted"/>
<dbReference type="InterPro" id="IPR035923">
    <property type="entry name" value="TT1751-like_sf"/>
</dbReference>
<dbReference type="InterPro" id="IPR005180">
    <property type="entry name" value="DUF302"/>
</dbReference>
<name>A0A4V3AY16_9MYCO</name>
<protein>
    <submittedName>
        <fullName evidence="2">DUF302 domain-containing protein</fullName>
    </submittedName>
</protein>
<dbReference type="RefSeq" id="WP_133434746.1">
    <property type="nucleotide sequence ID" value="NZ_JAUFSA010000001.1"/>
</dbReference>